<gene>
    <name evidence="7" type="primary">flgL</name>
    <name evidence="7" type="ORF">ENI96_14715</name>
</gene>
<evidence type="ECO:0000256" key="3">
    <source>
        <dbReference type="ARBA" id="ARBA00005709"/>
    </source>
</evidence>
<accession>A0A831WBV8</accession>
<sequence length="404" mass="43099">MNRISTYMMFQRSLTAMLNQQGSVSETQLQLSTGKRVLAPSDDPASAARILGLNGAIGTVEQYQSNAERAKSRLESEESILNGAVNALQRAHELAVQGNNDSLTADDTGYIAKEVRQLLDQVFSLANTRDGNGEYIFAGFQSKTRPFTRDGGVFAYQGDLGQRRLQVSPDRQVADGDNGFRVFMNVATEPTASGTTLAATAFDAIAAGDIVIDGGNGNGPVSLGALPAAANAAERADQLLQAINAVTGQTGIRAVRESGSDNLTLTSVGSSGIDVTLAGSATLANTGLQDIAAVDDPRDIFATLDQLATALESNRPVDRYIADLQHALENLVSVQTGIGARINTIDQQGEINEDLKLSLQKHRSEEQDLDFAEAIARFERQMTALQAAQQSYVRIKGLSLFNYL</sequence>
<keyword evidence="4" id="KW-0964">Secreted</keyword>
<keyword evidence="5" id="KW-0975">Bacterial flagellum</keyword>
<name>A0A831WBV8_9GAMM</name>
<reference evidence="7" key="1">
    <citation type="journal article" date="2020" name="mSystems">
        <title>Genome- and Community-Level Interaction Insights into Carbon Utilization and Element Cycling Functions of Hydrothermarchaeota in Hydrothermal Sediment.</title>
        <authorList>
            <person name="Zhou Z."/>
            <person name="Liu Y."/>
            <person name="Xu W."/>
            <person name="Pan J."/>
            <person name="Luo Z.H."/>
            <person name="Li M."/>
        </authorList>
    </citation>
    <scope>NUCLEOTIDE SEQUENCE [LARGE SCALE GENOMIC DNA]</scope>
    <source>
        <strain evidence="7">HyVt-443</strain>
    </source>
</reference>
<dbReference type="InterPro" id="IPR001492">
    <property type="entry name" value="Flagellin"/>
</dbReference>
<comment type="similarity">
    <text evidence="3">Belongs to the bacterial flagellin family.</text>
</comment>
<keyword evidence="7" id="KW-0969">Cilium</keyword>
<keyword evidence="7" id="KW-0966">Cell projection</keyword>
<dbReference type="GO" id="GO:0005198">
    <property type="term" value="F:structural molecule activity"/>
    <property type="evidence" value="ECO:0007669"/>
    <property type="project" value="InterPro"/>
</dbReference>
<dbReference type="Gene3D" id="1.20.1330.10">
    <property type="entry name" value="f41 fragment of flagellin, N-terminal domain"/>
    <property type="match status" value="2"/>
</dbReference>
<dbReference type="InterPro" id="IPR013384">
    <property type="entry name" value="Flagell_FlgL"/>
</dbReference>
<keyword evidence="7" id="KW-0282">Flagellum</keyword>
<proteinExistence type="inferred from homology"/>
<dbReference type="GO" id="GO:0071973">
    <property type="term" value="P:bacterial-type flagellum-dependent cell motility"/>
    <property type="evidence" value="ECO:0007669"/>
    <property type="project" value="InterPro"/>
</dbReference>
<evidence type="ECO:0000256" key="5">
    <source>
        <dbReference type="ARBA" id="ARBA00023143"/>
    </source>
</evidence>
<evidence type="ECO:0000313" key="8">
    <source>
        <dbReference type="Proteomes" id="UP000886251"/>
    </source>
</evidence>
<dbReference type="AlphaFoldDB" id="A0A831WBV8"/>
<evidence type="ECO:0000256" key="2">
    <source>
        <dbReference type="ARBA" id="ARBA00004613"/>
    </source>
</evidence>
<dbReference type="EMBL" id="DRKP01000187">
    <property type="protein sequence ID" value="HEB97672.1"/>
    <property type="molecule type" value="Genomic_DNA"/>
</dbReference>
<dbReference type="PANTHER" id="PTHR42792">
    <property type="entry name" value="FLAGELLIN"/>
    <property type="match status" value="1"/>
</dbReference>
<feature type="domain" description="Flagellin N-terminal" evidence="6">
    <location>
        <begin position="4"/>
        <end position="140"/>
    </location>
</feature>
<evidence type="ECO:0000256" key="1">
    <source>
        <dbReference type="ARBA" id="ARBA00004365"/>
    </source>
</evidence>
<organism evidence="7 8">
    <name type="scientific">Sedimenticola thiotaurini</name>
    <dbReference type="NCBI Taxonomy" id="1543721"/>
    <lineage>
        <taxon>Bacteria</taxon>
        <taxon>Pseudomonadati</taxon>
        <taxon>Pseudomonadota</taxon>
        <taxon>Gammaproteobacteria</taxon>
        <taxon>Chromatiales</taxon>
        <taxon>Sedimenticolaceae</taxon>
        <taxon>Sedimenticola</taxon>
    </lineage>
</organism>
<dbReference type="InterPro" id="IPR001029">
    <property type="entry name" value="Flagellin_N"/>
</dbReference>
<protein>
    <submittedName>
        <fullName evidence="7">Flagellar hook-associated protein 3</fullName>
    </submittedName>
</protein>
<dbReference type="PANTHER" id="PTHR42792:SF1">
    <property type="entry name" value="FLAGELLAR HOOK-ASSOCIATED PROTEIN 3"/>
    <property type="match status" value="1"/>
</dbReference>
<dbReference type="Pfam" id="PF00669">
    <property type="entry name" value="Flagellin_N"/>
    <property type="match status" value="1"/>
</dbReference>
<dbReference type="NCBIfam" id="TIGR02550">
    <property type="entry name" value="flagell_flgL"/>
    <property type="match status" value="1"/>
</dbReference>
<evidence type="ECO:0000313" key="7">
    <source>
        <dbReference type="EMBL" id="HEB97672.1"/>
    </source>
</evidence>
<evidence type="ECO:0000259" key="6">
    <source>
        <dbReference type="Pfam" id="PF00669"/>
    </source>
</evidence>
<dbReference type="GO" id="GO:0005576">
    <property type="term" value="C:extracellular region"/>
    <property type="evidence" value="ECO:0007669"/>
    <property type="project" value="UniProtKB-SubCell"/>
</dbReference>
<dbReference type="SUPFAM" id="SSF64518">
    <property type="entry name" value="Phase 1 flagellin"/>
    <property type="match status" value="1"/>
</dbReference>
<dbReference type="GO" id="GO:0009424">
    <property type="term" value="C:bacterial-type flagellum hook"/>
    <property type="evidence" value="ECO:0007669"/>
    <property type="project" value="InterPro"/>
</dbReference>
<comment type="caution">
    <text evidence="7">The sequence shown here is derived from an EMBL/GenBank/DDBJ whole genome shotgun (WGS) entry which is preliminary data.</text>
</comment>
<evidence type="ECO:0000256" key="4">
    <source>
        <dbReference type="ARBA" id="ARBA00022525"/>
    </source>
</evidence>
<dbReference type="Proteomes" id="UP000886251">
    <property type="component" value="Unassembled WGS sequence"/>
</dbReference>
<comment type="subcellular location">
    <subcellularLocation>
        <location evidence="1">Bacterial flagellum</location>
    </subcellularLocation>
    <subcellularLocation>
        <location evidence="2">Secreted</location>
    </subcellularLocation>
</comment>